<comment type="caution">
    <text evidence="1">The sequence shown here is derived from an EMBL/GenBank/DDBJ whole genome shotgun (WGS) entry which is preliminary data.</text>
</comment>
<keyword evidence="2" id="KW-1185">Reference proteome</keyword>
<accession>A0ABU6XBI3</accession>
<dbReference type="Proteomes" id="UP001341840">
    <property type="component" value="Unassembled WGS sequence"/>
</dbReference>
<organism evidence="1 2">
    <name type="scientific">Stylosanthes scabra</name>
    <dbReference type="NCBI Taxonomy" id="79078"/>
    <lineage>
        <taxon>Eukaryota</taxon>
        <taxon>Viridiplantae</taxon>
        <taxon>Streptophyta</taxon>
        <taxon>Embryophyta</taxon>
        <taxon>Tracheophyta</taxon>
        <taxon>Spermatophyta</taxon>
        <taxon>Magnoliopsida</taxon>
        <taxon>eudicotyledons</taxon>
        <taxon>Gunneridae</taxon>
        <taxon>Pentapetalae</taxon>
        <taxon>rosids</taxon>
        <taxon>fabids</taxon>
        <taxon>Fabales</taxon>
        <taxon>Fabaceae</taxon>
        <taxon>Papilionoideae</taxon>
        <taxon>50 kb inversion clade</taxon>
        <taxon>dalbergioids sensu lato</taxon>
        <taxon>Dalbergieae</taxon>
        <taxon>Pterocarpus clade</taxon>
        <taxon>Stylosanthes</taxon>
    </lineage>
</organism>
<gene>
    <name evidence="1" type="ORF">PIB30_035371</name>
</gene>
<sequence length="130" mass="14244">MPSVRWSVVQKPKCFGGLGYMRCHIEEYRFGTKVVGGDSTKKIVRIGSPLCARATTLIEEQKGVNSGSVWATIGSLQQKEPELVRMFLEGLQLQVGDGTNTKIAAKVTTEHGMDLHGNEDWFSEDRSGSG</sequence>
<proteinExistence type="predicted"/>
<protein>
    <submittedName>
        <fullName evidence="1">Uncharacterized protein</fullName>
    </submittedName>
</protein>
<dbReference type="EMBL" id="JASCZI010211617">
    <property type="protein sequence ID" value="MED6195156.1"/>
    <property type="molecule type" value="Genomic_DNA"/>
</dbReference>
<reference evidence="1 2" key="1">
    <citation type="journal article" date="2023" name="Plants (Basel)">
        <title>Bridging the Gap: Combining Genomics and Transcriptomics Approaches to Understand Stylosanthes scabra, an Orphan Legume from the Brazilian Caatinga.</title>
        <authorList>
            <person name="Ferreira-Neto J.R.C."/>
            <person name="da Silva M.D."/>
            <person name="Binneck E."/>
            <person name="de Melo N.F."/>
            <person name="da Silva R.H."/>
            <person name="de Melo A.L.T.M."/>
            <person name="Pandolfi V."/>
            <person name="Bustamante F.O."/>
            <person name="Brasileiro-Vidal A.C."/>
            <person name="Benko-Iseppon A.M."/>
        </authorList>
    </citation>
    <scope>NUCLEOTIDE SEQUENCE [LARGE SCALE GENOMIC DNA]</scope>
    <source>
        <tissue evidence="1">Leaves</tissue>
    </source>
</reference>
<name>A0ABU6XBI3_9FABA</name>
<evidence type="ECO:0000313" key="1">
    <source>
        <dbReference type="EMBL" id="MED6195156.1"/>
    </source>
</evidence>
<evidence type="ECO:0000313" key="2">
    <source>
        <dbReference type="Proteomes" id="UP001341840"/>
    </source>
</evidence>